<comment type="caution">
    <text evidence="3">The sequence shown here is derived from an EMBL/GenBank/DDBJ whole genome shotgun (WGS) entry which is preliminary data.</text>
</comment>
<dbReference type="GO" id="GO:0003682">
    <property type="term" value="F:chromatin binding"/>
    <property type="evidence" value="ECO:0007669"/>
    <property type="project" value="TreeGrafter"/>
</dbReference>
<dbReference type="GO" id="GO:0000785">
    <property type="term" value="C:chromatin"/>
    <property type="evidence" value="ECO:0007669"/>
    <property type="project" value="TreeGrafter"/>
</dbReference>
<feature type="coiled-coil region" evidence="1">
    <location>
        <begin position="153"/>
        <end position="479"/>
    </location>
</feature>
<dbReference type="PANTHER" id="PTHR43941">
    <property type="entry name" value="STRUCTURAL MAINTENANCE OF CHROMOSOMES PROTEIN 2"/>
    <property type="match status" value="1"/>
</dbReference>
<keyword evidence="1" id="KW-0175">Coiled coil</keyword>
<evidence type="ECO:0000313" key="3">
    <source>
        <dbReference type="EMBL" id="KAK7255338.1"/>
    </source>
</evidence>
<feature type="compositionally biased region" description="Basic and acidic residues" evidence="2">
    <location>
        <begin position="92"/>
        <end position="114"/>
    </location>
</feature>
<feature type="coiled-coil region" evidence="1">
    <location>
        <begin position="505"/>
        <end position="672"/>
    </location>
</feature>
<feature type="region of interest" description="Disordered" evidence="2">
    <location>
        <begin position="91"/>
        <end position="115"/>
    </location>
</feature>
<keyword evidence="4" id="KW-1185">Reference proteome</keyword>
<gene>
    <name evidence="3" type="ORF">RIF29_28745</name>
</gene>
<dbReference type="GO" id="GO:0000793">
    <property type="term" value="C:condensed chromosome"/>
    <property type="evidence" value="ECO:0007669"/>
    <property type="project" value="TreeGrafter"/>
</dbReference>
<evidence type="ECO:0000313" key="4">
    <source>
        <dbReference type="Proteomes" id="UP001372338"/>
    </source>
</evidence>
<evidence type="ECO:0008006" key="5">
    <source>
        <dbReference type="Google" id="ProtNLM"/>
    </source>
</evidence>
<accession>A0AAN9HT89</accession>
<dbReference type="Proteomes" id="UP001372338">
    <property type="component" value="Unassembled WGS sequence"/>
</dbReference>
<organism evidence="3 4">
    <name type="scientific">Crotalaria pallida</name>
    <name type="common">Smooth rattlebox</name>
    <name type="synonym">Crotalaria striata</name>
    <dbReference type="NCBI Taxonomy" id="3830"/>
    <lineage>
        <taxon>Eukaryota</taxon>
        <taxon>Viridiplantae</taxon>
        <taxon>Streptophyta</taxon>
        <taxon>Embryophyta</taxon>
        <taxon>Tracheophyta</taxon>
        <taxon>Spermatophyta</taxon>
        <taxon>Magnoliopsida</taxon>
        <taxon>eudicotyledons</taxon>
        <taxon>Gunneridae</taxon>
        <taxon>Pentapetalae</taxon>
        <taxon>rosids</taxon>
        <taxon>fabids</taxon>
        <taxon>Fabales</taxon>
        <taxon>Fabaceae</taxon>
        <taxon>Papilionoideae</taxon>
        <taxon>50 kb inversion clade</taxon>
        <taxon>genistoids sensu lato</taxon>
        <taxon>core genistoids</taxon>
        <taxon>Crotalarieae</taxon>
        <taxon>Crotalaria</taxon>
    </lineage>
</organism>
<dbReference type="Gene3D" id="1.10.287.1490">
    <property type="match status" value="1"/>
</dbReference>
<dbReference type="SUPFAM" id="SSF57997">
    <property type="entry name" value="Tropomyosin"/>
    <property type="match status" value="1"/>
</dbReference>
<proteinExistence type="predicted"/>
<dbReference type="PANTHER" id="PTHR43941:SF5">
    <property type="entry name" value="ELKS_RAB6-INTERACTING_CAST FAMILY PROTEIN"/>
    <property type="match status" value="1"/>
</dbReference>
<feature type="region of interest" description="Disordered" evidence="2">
    <location>
        <begin position="737"/>
        <end position="785"/>
    </location>
</feature>
<dbReference type="AlphaFoldDB" id="A0AAN9HT89"/>
<dbReference type="EMBL" id="JAYWIO010000006">
    <property type="protein sequence ID" value="KAK7255338.1"/>
    <property type="molecule type" value="Genomic_DNA"/>
</dbReference>
<feature type="compositionally biased region" description="Basic and acidic residues" evidence="2">
    <location>
        <begin position="738"/>
        <end position="752"/>
    </location>
</feature>
<name>A0AAN9HT89_CROPI</name>
<reference evidence="3 4" key="1">
    <citation type="submission" date="2024-01" db="EMBL/GenBank/DDBJ databases">
        <title>The genomes of 5 underutilized Papilionoideae crops provide insights into root nodulation and disease resistanc.</title>
        <authorList>
            <person name="Yuan L."/>
        </authorList>
    </citation>
    <scope>NUCLEOTIDE SEQUENCE [LARGE SCALE GENOMIC DNA]</scope>
    <source>
        <strain evidence="3">ZHUSHIDOU_FW_LH</strain>
        <tissue evidence="3">Leaf</tissue>
    </source>
</reference>
<dbReference type="GO" id="GO:0000796">
    <property type="term" value="C:condensin complex"/>
    <property type="evidence" value="ECO:0007669"/>
    <property type="project" value="TreeGrafter"/>
</dbReference>
<sequence>MGYVAGSSCFLHSPSSCPLLPSSSPPSHITSNTTTKFRTIPMSIASSSMQQHQHDDGIVALCNKRRFLLMGISVLPLLGLKAKAFEELGSTTKEREVQTPENDQKSEMATEKESPSPNPFLFFLNSFGIYSSATLGALYALARKEKVTALATIETMSSKLKNKEELIVSLKTNYESELLNERVERTKQLGKAKEEQQALVNKLSSANNTITRLEQEVKSQKKLIEELKLQIGILESRLSKADADKEELENNLKEKVDFIELLQQRINQLNLDLKVKEGQIQNLSSLLEEKELELSNLTSTYKQTKDDLSNAQFQIQRLKDELLKGGEELEAKDSLVNELNSRIRSLTLENDDSKRKYDAIEKEYNDLRLTAEQKAASDANLLRENEGEIFRLKDQLEHALSEARRNQVIIADLSQERENLKESLENESKKVINLKDELQNTKESLEKSRHEVSVLEKQLNESNKLQKELEFELSKLSSEFADVRESLQKSLDDTKHGTEMLTSELTSTKEDLKKTQAELQSISNELKTAIENRDSLQRELIDIYKKAETAAEELKEENNLVASLSQDLQELEKQSSKDKEARKSLEKHLEEATESLDVITKNSVILSTELEKANSLISMLETEKETLNKSLLEQRNAYKEAQESIEYAQDLIKKLGNERQSLEHRGKKLVEELSVAKGEILQLRNRINSSKVAVNNVQVQKDEGESESKVTATLNKELQKDEVENMVSKNEVAVKNVHVQENEDQNESKEIKPTLNEEEEQKDTGKSKVSVNARKTTRRRKANPQ</sequence>
<dbReference type="GO" id="GO:0007076">
    <property type="term" value="P:mitotic chromosome condensation"/>
    <property type="evidence" value="ECO:0007669"/>
    <property type="project" value="TreeGrafter"/>
</dbReference>
<feature type="compositionally biased region" description="Basic residues" evidence="2">
    <location>
        <begin position="775"/>
        <end position="785"/>
    </location>
</feature>
<evidence type="ECO:0000256" key="1">
    <source>
        <dbReference type="SAM" id="Coils"/>
    </source>
</evidence>
<evidence type="ECO:0000256" key="2">
    <source>
        <dbReference type="SAM" id="MobiDB-lite"/>
    </source>
</evidence>
<protein>
    <recommendedName>
        <fullName evidence="5">MAR-binding filament-like protein 1-1</fullName>
    </recommendedName>
</protein>